<dbReference type="PATRIC" id="fig|1434110.4.peg.186"/>
<feature type="transmembrane region" description="Helical" evidence="6">
    <location>
        <begin position="12"/>
        <end position="31"/>
    </location>
</feature>
<evidence type="ECO:0000256" key="4">
    <source>
        <dbReference type="ARBA" id="ARBA00022989"/>
    </source>
</evidence>
<feature type="transmembrane region" description="Helical" evidence="6">
    <location>
        <begin position="294"/>
        <end position="314"/>
    </location>
</feature>
<dbReference type="CDD" id="cd13128">
    <property type="entry name" value="MATE_Wzx_like"/>
    <property type="match status" value="1"/>
</dbReference>
<keyword evidence="4 6" id="KW-1133">Transmembrane helix</keyword>
<dbReference type="KEGG" id="mhor:MSHOH_0163"/>
<dbReference type="OrthoDB" id="112053at2157"/>
<reference evidence="7 8" key="1">
    <citation type="submission" date="2014-07" db="EMBL/GenBank/DDBJ databases">
        <title>Methanogenic archaea and the global carbon cycle.</title>
        <authorList>
            <person name="Henriksen J.R."/>
            <person name="Luke J."/>
            <person name="Reinhart S."/>
            <person name="Benedict M.N."/>
            <person name="Youngblut N.D."/>
            <person name="Metcalf M.E."/>
            <person name="Whitaker R.J."/>
            <person name="Metcalf W.W."/>
        </authorList>
    </citation>
    <scope>NUCLEOTIDE SEQUENCE [LARGE SCALE GENOMIC DNA]</scope>
    <source>
        <strain evidence="7 8">HB-1</strain>
    </source>
</reference>
<evidence type="ECO:0000256" key="5">
    <source>
        <dbReference type="ARBA" id="ARBA00023136"/>
    </source>
</evidence>
<name>A0A0E3S7V4_9EURY</name>
<dbReference type="Proteomes" id="UP000033101">
    <property type="component" value="Chromosome"/>
</dbReference>
<gene>
    <name evidence="7" type="ORF">MSHOH_0163</name>
</gene>
<dbReference type="AlphaFoldDB" id="A0A0E3S7V4"/>
<feature type="transmembrane region" description="Helical" evidence="6">
    <location>
        <begin position="175"/>
        <end position="194"/>
    </location>
</feature>
<dbReference type="STRING" id="1434110.MSHOH_0163"/>
<feature type="transmembrane region" description="Helical" evidence="6">
    <location>
        <begin position="386"/>
        <end position="408"/>
    </location>
</feature>
<keyword evidence="2" id="KW-1003">Cell membrane</keyword>
<comment type="subcellular location">
    <subcellularLocation>
        <location evidence="1">Cell membrane</location>
        <topology evidence="1">Multi-pass membrane protein</topology>
    </subcellularLocation>
</comment>
<feature type="transmembrane region" description="Helical" evidence="6">
    <location>
        <begin position="43"/>
        <end position="69"/>
    </location>
</feature>
<dbReference type="Pfam" id="PF13440">
    <property type="entry name" value="Polysacc_synt_3"/>
    <property type="match status" value="1"/>
</dbReference>
<dbReference type="PANTHER" id="PTHR30250:SF11">
    <property type="entry name" value="O-ANTIGEN TRANSPORTER-RELATED"/>
    <property type="match status" value="1"/>
</dbReference>
<dbReference type="GO" id="GO:0005886">
    <property type="term" value="C:plasma membrane"/>
    <property type="evidence" value="ECO:0007669"/>
    <property type="project" value="UniProtKB-SubCell"/>
</dbReference>
<dbReference type="RefSeq" id="WP_048136723.1">
    <property type="nucleotide sequence ID" value="NZ_CP009516.1"/>
</dbReference>
<feature type="transmembrane region" description="Helical" evidence="6">
    <location>
        <begin position="326"/>
        <end position="349"/>
    </location>
</feature>
<evidence type="ECO:0000256" key="3">
    <source>
        <dbReference type="ARBA" id="ARBA00022692"/>
    </source>
</evidence>
<evidence type="ECO:0000313" key="8">
    <source>
        <dbReference type="Proteomes" id="UP000033101"/>
    </source>
</evidence>
<feature type="transmembrane region" description="Helical" evidence="6">
    <location>
        <begin position="81"/>
        <end position="103"/>
    </location>
</feature>
<dbReference type="PANTHER" id="PTHR30250">
    <property type="entry name" value="PST FAMILY PREDICTED COLANIC ACID TRANSPORTER"/>
    <property type="match status" value="1"/>
</dbReference>
<evidence type="ECO:0000256" key="2">
    <source>
        <dbReference type="ARBA" id="ARBA00022475"/>
    </source>
</evidence>
<dbReference type="EMBL" id="CP009516">
    <property type="protein sequence ID" value="AKB76646.1"/>
    <property type="molecule type" value="Genomic_DNA"/>
</dbReference>
<keyword evidence="5 6" id="KW-0472">Membrane</keyword>
<protein>
    <submittedName>
        <fullName evidence="7">Membrane protein involved in the export of O-antigen, teichoic acid lipoteichoic acids</fullName>
    </submittedName>
</protein>
<feature type="transmembrane region" description="Helical" evidence="6">
    <location>
        <begin position="446"/>
        <end position="470"/>
    </location>
</feature>
<feature type="transmembrane region" description="Helical" evidence="6">
    <location>
        <begin position="123"/>
        <end position="143"/>
    </location>
</feature>
<proteinExistence type="predicted"/>
<dbReference type="InterPro" id="IPR050833">
    <property type="entry name" value="Poly_Biosynth_Transport"/>
</dbReference>
<feature type="transmembrane region" description="Helical" evidence="6">
    <location>
        <begin position="150"/>
        <end position="169"/>
    </location>
</feature>
<sequence length="487" mass="54909">MQYSKFAKDVGIVGITQALISLGSFFLLPIITKTLGSHSYGVWVQINITIYLLTPLALMGLSMGIIRFLSSEKDRDKIRESFFSVIAFVILTGLFISSLVFLLSDLLAMYIFKDITTSYLIKIGAFLIPLSAVTQISTFYFRIFRYIKTFALLTLFQTFGQLFLTLIFLLMGFELLGVIFAVLIVQSLLFLISIFKIVSQIGFKAPRFKYIRDYLKYSVPLTPNSLIRWVTDSSDRYMVSYFLGLSQVGIYSASYAIGNLIHLFITPIQLILFPELSRLFDEGKIDEIKTYLSYSLKYFLLITIPAVFGLSALSKPILEILTTQEFIYGSIVIPFIAVSGLLAGIFQIVINITHLVKKTKFNLYIHSFAALLNIIFNFFLIPSIGIIGAAIATLISYFFMTAICLYISFKYIEFNIDSIFILKCLISSSIMSGIVLLIGPSSIMELLISIILGIFVYFSVMVLIGGINNYELNFIKKLSRNTIAMFV</sequence>
<feature type="transmembrane region" description="Helical" evidence="6">
    <location>
        <begin position="420"/>
        <end position="440"/>
    </location>
</feature>
<keyword evidence="8" id="KW-1185">Reference proteome</keyword>
<organism evidence="7 8">
    <name type="scientific">Methanosarcina horonobensis HB-1 = JCM 15518</name>
    <dbReference type="NCBI Taxonomy" id="1434110"/>
    <lineage>
        <taxon>Archaea</taxon>
        <taxon>Methanobacteriati</taxon>
        <taxon>Methanobacteriota</taxon>
        <taxon>Stenosarchaea group</taxon>
        <taxon>Methanomicrobia</taxon>
        <taxon>Methanosarcinales</taxon>
        <taxon>Methanosarcinaceae</taxon>
        <taxon>Methanosarcina</taxon>
    </lineage>
</organism>
<dbReference type="GeneID" id="24829280"/>
<dbReference type="HOGENOM" id="CLU_022017_7_3_2"/>
<keyword evidence="3 6" id="KW-0812">Transmembrane</keyword>
<feature type="transmembrane region" description="Helical" evidence="6">
    <location>
        <begin position="361"/>
        <end position="380"/>
    </location>
</feature>
<evidence type="ECO:0000313" key="7">
    <source>
        <dbReference type="EMBL" id="AKB76646.1"/>
    </source>
</evidence>
<accession>A0A0E3S7V4</accession>
<evidence type="ECO:0000256" key="1">
    <source>
        <dbReference type="ARBA" id="ARBA00004651"/>
    </source>
</evidence>
<evidence type="ECO:0000256" key="6">
    <source>
        <dbReference type="SAM" id="Phobius"/>
    </source>
</evidence>